<dbReference type="Gene3D" id="3.30.465.10">
    <property type="match status" value="1"/>
</dbReference>
<dbReference type="InterPro" id="IPR012951">
    <property type="entry name" value="BBE"/>
</dbReference>
<dbReference type="InterPro" id="IPR006094">
    <property type="entry name" value="Oxid_FAD_bind_N"/>
</dbReference>
<dbReference type="InterPro" id="IPR006093">
    <property type="entry name" value="Oxy_OxRdtase_FAD_BS"/>
</dbReference>
<feature type="region of interest" description="Disordered" evidence="6">
    <location>
        <begin position="1"/>
        <end position="99"/>
    </location>
</feature>
<dbReference type="Proteomes" id="UP000324308">
    <property type="component" value="Chromosome"/>
</dbReference>
<dbReference type="Gene3D" id="3.30.43.10">
    <property type="entry name" value="Uridine Diphospho-n-acetylenolpyruvylglucosamine Reductase, domain 2"/>
    <property type="match status" value="1"/>
</dbReference>
<keyword evidence="5" id="KW-0560">Oxidoreductase</keyword>
<dbReference type="PROSITE" id="PS51387">
    <property type="entry name" value="FAD_PCMH"/>
    <property type="match status" value="1"/>
</dbReference>
<organism evidence="8 9">
    <name type="scientific">Streptomyces tendae</name>
    <dbReference type="NCBI Taxonomy" id="1932"/>
    <lineage>
        <taxon>Bacteria</taxon>
        <taxon>Bacillati</taxon>
        <taxon>Actinomycetota</taxon>
        <taxon>Actinomycetes</taxon>
        <taxon>Kitasatosporales</taxon>
        <taxon>Streptomycetaceae</taxon>
        <taxon>Streptomyces</taxon>
    </lineage>
</organism>
<dbReference type="InterPro" id="IPR016169">
    <property type="entry name" value="FAD-bd_PCMH_sub2"/>
</dbReference>
<dbReference type="InterPro" id="IPR016167">
    <property type="entry name" value="FAD-bd_PCMH_sub1"/>
</dbReference>
<sequence length="843" mass="90767">MRARAPRGARPEAAGRGRSHQHRSLDPCTSAAACRPRGRDRHTRTRRAPPALGNRAFRSPSSGPPTSVASPQGTEQSPLEQSVSNATAGHLTPGPHQVDVDGLTQRYHVHGSGPVCLAVPGGPGVDWASLRTPELEEFLTMVYVEPLGTGDSQRLASHPHGYTRERYTRSLTGLLDRLALPRVFLLGHSHGGFVAQHFALHHPDRLHGLVLYESAPVTGPEHMAEAAARVDAFVRRNQGRPELPSALAALQAVGSSTDDASVTAALRGLLPVYFARYWDREDEFRAFRSTVTCTYVSTQHETGEPDVIDDRDALPNLTVPTLVLVGRHDVICGPRWAEELHTLIPGSRLAVLEDSGHLGHVEEPEAFARAVRGFVESTRTDAEPRTGDAVPEELRGLSGPVLMPGTDEYAAECATFNLNLSFRPALVVGAACEDDVRAAVRFAAGRGMPIAVKSSGHQFVSPAEDAVLITTERMKRLTVNGDRRTVSAEAGLRWSEVLPRTADAGLTPVAGSAPEVGVVGYTLGGGQSPLLGRTHGYAADHVRRMNVVTADGELRTVAPDNEPDLFWALLGGKGNFGVVTEIEFDVFPVTRFYGGGIYFAGEDLAAVLEAWRSWLPTVPEEMTTSLGVQRLPDLPALPPPLRGAFVVHVRIGYLGSAADGERLVAPLRAAAPVLLDAVGEKPVTAVGEIHMDPVEPMPYYDRSLALREFPEKAAQALVELVGPGSGCRLANFEIRALGGALDREPRIANAVSMRGIPFVVFGFAVGGDDRADDLRRDLAKVVDGLAPWAADRGMVNFLSPDEAADTDGVRAVYGPERYDRLAEVKRRHDPANLFRHNHNVRPA</sequence>
<evidence type="ECO:0000313" key="8">
    <source>
        <dbReference type="EMBL" id="QER87765.1"/>
    </source>
</evidence>
<keyword evidence="4" id="KW-0274">FAD</keyword>
<evidence type="ECO:0000256" key="4">
    <source>
        <dbReference type="ARBA" id="ARBA00022827"/>
    </source>
</evidence>
<dbReference type="PANTHER" id="PTHR42973:SF39">
    <property type="entry name" value="FAD-BINDING PCMH-TYPE DOMAIN-CONTAINING PROTEIN"/>
    <property type="match status" value="1"/>
</dbReference>
<dbReference type="InterPro" id="IPR036318">
    <property type="entry name" value="FAD-bd_PCMH-like_sf"/>
</dbReference>
<evidence type="ECO:0000256" key="3">
    <source>
        <dbReference type="ARBA" id="ARBA00022630"/>
    </source>
</evidence>
<evidence type="ECO:0000256" key="1">
    <source>
        <dbReference type="ARBA" id="ARBA00001974"/>
    </source>
</evidence>
<proteinExistence type="inferred from homology"/>
<dbReference type="SUPFAM" id="SSF56176">
    <property type="entry name" value="FAD-binding/transporter-associated domain-like"/>
    <property type="match status" value="1"/>
</dbReference>
<keyword evidence="3" id="KW-0285">Flavoprotein</keyword>
<dbReference type="InterPro" id="IPR000639">
    <property type="entry name" value="Epox_hydrolase-like"/>
</dbReference>
<dbReference type="InterPro" id="IPR000073">
    <property type="entry name" value="AB_hydrolase_1"/>
</dbReference>
<dbReference type="Pfam" id="PF08031">
    <property type="entry name" value="BBE"/>
    <property type="match status" value="1"/>
</dbReference>
<protein>
    <submittedName>
        <fullName evidence="8">Alpha/beta fold hydrolase</fullName>
    </submittedName>
</protein>
<keyword evidence="9" id="KW-1185">Reference proteome</keyword>
<dbReference type="GO" id="GO:0016787">
    <property type="term" value="F:hydrolase activity"/>
    <property type="evidence" value="ECO:0007669"/>
    <property type="project" value="UniProtKB-KW"/>
</dbReference>
<comment type="cofactor">
    <cofactor evidence="1">
        <name>FAD</name>
        <dbReference type="ChEBI" id="CHEBI:57692"/>
    </cofactor>
</comment>
<dbReference type="Gene3D" id="3.40.462.20">
    <property type="match status" value="1"/>
</dbReference>
<reference evidence="8 9" key="1">
    <citation type="submission" date="2019-09" db="EMBL/GenBank/DDBJ databases">
        <title>Draft genome sequence of the Ebosin-producing strain Streptomyces sp. 139.</title>
        <authorList>
            <person name="Ai L."/>
            <person name="Geng M."/>
            <person name="Ma M."/>
            <person name="Bai L."/>
        </authorList>
    </citation>
    <scope>NUCLEOTIDE SEQUENCE [LARGE SCALE GENOMIC DNA]</scope>
    <source>
        <strain evidence="8 9">139</strain>
    </source>
</reference>
<evidence type="ECO:0000256" key="2">
    <source>
        <dbReference type="ARBA" id="ARBA00005466"/>
    </source>
</evidence>
<evidence type="ECO:0000256" key="5">
    <source>
        <dbReference type="ARBA" id="ARBA00023002"/>
    </source>
</evidence>
<name>A0ABX5ZTT9_STRTE</name>
<dbReference type="EMBL" id="CP043959">
    <property type="protein sequence ID" value="QER87765.1"/>
    <property type="molecule type" value="Genomic_DNA"/>
</dbReference>
<dbReference type="SUPFAM" id="SSF53474">
    <property type="entry name" value="alpha/beta-Hydrolases"/>
    <property type="match status" value="1"/>
</dbReference>
<dbReference type="PANTHER" id="PTHR42973">
    <property type="entry name" value="BINDING OXIDOREDUCTASE, PUTATIVE (AFU_ORTHOLOGUE AFUA_1G17690)-RELATED"/>
    <property type="match status" value="1"/>
</dbReference>
<dbReference type="InterPro" id="IPR050416">
    <property type="entry name" value="FAD-linked_Oxidoreductase"/>
</dbReference>
<gene>
    <name evidence="8" type="ORF">F3L20_19670</name>
</gene>
<dbReference type="PROSITE" id="PS00862">
    <property type="entry name" value="OX2_COVAL_FAD"/>
    <property type="match status" value="1"/>
</dbReference>
<evidence type="ECO:0000256" key="6">
    <source>
        <dbReference type="SAM" id="MobiDB-lite"/>
    </source>
</evidence>
<dbReference type="InterPro" id="IPR016166">
    <property type="entry name" value="FAD-bd_PCMH"/>
</dbReference>
<comment type="similarity">
    <text evidence="2">Belongs to the oxygen-dependent FAD-linked oxidoreductase family.</text>
</comment>
<dbReference type="InterPro" id="IPR029058">
    <property type="entry name" value="AB_hydrolase_fold"/>
</dbReference>
<evidence type="ECO:0000313" key="9">
    <source>
        <dbReference type="Proteomes" id="UP000324308"/>
    </source>
</evidence>
<feature type="compositionally biased region" description="Polar residues" evidence="6">
    <location>
        <begin position="59"/>
        <end position="87"/>
    </location>
</feature>
<feature type="domain" description="FAD-binding PCMH-type" evidence="7">
    <location>
        <begin position="420"/>
        <end position="589"/>
    </location>
</feature>
<dbReference type="Pfam" id="PF00561">
    <property type="entry name" value="Abhydrolase_1"/>
    <property type="match status" value="1"/>
</dbReference>
<feature type="compositionally biased region" description="Basic residues" evidence="6">
    <location>
        <begin position="36"/>
        <end position="47"/>
    </location>
</feature>
<accession>A0ABX5ZTT9</accession>
<keyword evidence="8" id="KW-0378">Hydrolase</keyword>
<dbReference type="Gene3D" id="3.40.50.1820">
    <property type="entry name" value="alpha/beta hydrolase"/>
    <property type="match status" value="1"/>
</dbReference>
<dbReference type="PRINTS" id="PR00412">
    <property type="entry name" value="EPOXHYDRLASE"/>
</dbReference>
<dbReference type="Pfam" id="PF01565">
    <property type="entry name" value="FAD_binding_4"/>
    <property type="match status" value="1"/>
</dbReference>
<evidence type="ECO:0000259" key="7">
    <source>
        <dbReference type="PROSITE" id="PS51387"/>
    </source>
</evidence>